<dbReference type="GO" id="GO:0003735">
    <property type="term" value="F:structural constituent of ribosome"/>
    <property type="evidence" value="ECO:0007669"/>
    <property type="project" value="InterPro"/>
</dbReference>
<name>A0A7L7SFH5_PASED</name>
<dbReference type="SUPFAM" id="SSF74731">
    <property type="entry name" value="Ribosomal protein L20"/>
    <property type="match status" value="1"/>
</dbReference>
<sequence>MTRIRRGFIAHKRRTKMCFFASGFRGTHSNLTRTIIHQKMRAFVSAHRDRDRQKRNLRRL</sequence>
<reference evidence="6" key="1">
    <citation type="journal article" date="2020" name="Mitochondrial DNA Part B Resour">
        <title>Characterization of complete chloroplast genome of artificial hybrid passion fruit #Ziyan', Passiflora edulis Sims # P. edulis f. edulis Sims (Passifloraceae).</title>
        <authorList>
            <person name="Feng G."/>
            <person name="Yang J."/>
            <person name="Peng F.-r."/>
        </authorList>
    </citation>
    <scope>NUCLEOTIDE SEQUENCE</scope>
</reference>
<dbReference type="PRINTS" id="PR00062">
    <property type="entry name" value="RIBOSOMALL20"/>
</dbReference>
<proteinExistence type="inferred from homology"/>
<dbReference type="GO" id="GO:0019843">
    <property type="term" value="F:rRNA binding"/>
    <property type="evidence" value="ECO:0007669"/>
    <property type="project" value="InterPro"/>
</dbReference>
<comment type="similarity">
    <text evidence="1">Belongs to the bacterial ribosomal protein bL20 family.</text>
</comment>
<keyword evidence="6" id="KW-0150">Chloroplast</keyword>
<keyword evidence="2 6" id="KW-0689">Ribosomal protein</keyword>
<accession>A0A7L7SFH5</accession>
<keyword evidence="3" id="KW-0687">Ribonucleoprotein</keyword>
<evidence type="ECO:0000256" key="5">
    <source>
        <dbReference type="ARBA" id="ARBA00035420"/>
    </source>
</evidence>
<dbReference type="PANTHER" id="PTHR10986">
    <property type="entry name" value="39S RIBOSOMAL PROTEIN L20"/>
    <property type="match status" value="1"/>
</dbReference>
<protein>
    <recommendedName>
        <fullName evidence="4">Large ribosomal subunit protein bL20c</fullName>
    </recommendedName>
    <alternativeName>
        <fullName evidence="5">50S ribosomal protein L20, chloroplastic</fullName>
    </alternativeName>
</protein>
<evidence type="ECO:0000256" key="2">
    <source>
        <dbReference type="ARBA" id="ARBA00022980"/>
    </source>
</evidence>
<dbReference type="EMBL" id="MT140635">
    <property type="protein sequence ID" value="QNZ92549.1"/>
    <property type="molecule type" value="Genomic_DNA"/>
</dbReference>
<evidence type="ECO:0000256" key="4">
    <source>
        <dbReference type="ARBA" id="ARBA00035295"/>
    </source>
</evidence>
<evidence type="ECO:0000313" key="6">
    <source>
        <dbReference type="EMBL" id="QNZ92549.1"/>
    </source>
</evidence>
<dbReference type="AlphaFoldDB" id="A0A7L7SFH5"/>
<dbReference type="GO" id="GO:1990904">
    <property type="term" value="C:ribonucleoprotein complex"/>
    <property type="evidence" value="ECO:0007669"/>
    <property type="project" value="UniProtKB-KW"/>
</dbReference>
<dbReference type="Gene3D" id="6.10.160.10">
    <property type="match status" value="1"/>
</dbReference>
<geneLocation type="chloroplast" evidence="6"/>
<reference evidence="6" key="2">
    <citation type="submission" date="2020-03" db="EMBL/GenBank/DDBJ databases">
        <authorList>
            <person name="Peng F."/>
        </authorList>
    </citation>
    <scope>NUCLEOTIDE SEQUENCE</scope>
</reference>
<keyword evidence="6" id="KW-0934">Plastid</keyword>
<organism evidence="6">
    <name type="scientific">Passiflora edulis</name>
    <name type="common">Passion fruit</name>
    <dbReference type="NCBI Taxonomy" id="78168"/>
    <lineage>
        <taxon>Eukaryota</taxon>
        <taxon>Viridiplantae</taxon>
        <taxon>Streptophyta</taxon>
        <taxon>Embryophyta</taxon>
        <taxon>Tracheophyta</taxon>
        <taxon>Spermatophyta</taxon>
        <taxon>Magnoliopsida</taxon>
        <taxon>eudicotyledons</taxon>
        <taxon>Gunneridae</taxon>
        <taxon>Pentapetalae</taxon>
        <taxon>rosids</taxon>
        <taxon>fabids</taxon>
        <taxon>Malpighiales</taxon>
        <taxon>Passifloraceae</taxon>
        <taxon>Passiflora</taxon>
    </lineage>
</organism>
<dbReference type="Pfam" id="PF00453">
    <property type="entry name" value="Ribosomal_L20"/>
    <property type="match status" value="1"/>
</dbReference>
<evidence type="ECO:0000256" key="1">
    <source>
        <dbReference type="ARBA" id="ARBA00007698"/>
    </source>
</evidence>
<dbReference type="InterPro" id="IPR005813">
    <property type="entry name" value="Ribosomal_bL20"/>
</dbReference>
<evidence type="ECO:0000256" key="3">
    <source>
        <dbReference type="ARBA" id="ARBA00023274"/>
    </source>
</evidence>
<dbReference type="GO" id="GO:0006412">
    <property type="term" value="P:translation"/>
    <property type="evidence" value="ECO:0007669"/>
    <property type="project" value="InterPro"/>
</dbReference>
<gene>
    <name evidence="6" type="primary">rpl20</name>
</gene>
<dbReference type="InterPro" id="IPR035566">
    <property type="entry name" value="Ribosomal_protein_bL20_C"/>
</dbReference>
<dbReference type="GO" id="GO:0005840">
    <property type="term" value="C:ribosome"/>
    <property type="evidence" value="ECO:0007669"/>
    <property type="project" value="UniProtKB-KW"/>
</dbReference>